<dbReference type="EMBL" id="DXBY01000021">
    <property type="protein sequence ID" value="HIZ34333.1"/>
    <property type="molecule type" value="Genomic_DNA"/>
</dbReference>
<evidence type="ECO:0000256" key="1">
    <source>
        <dbReference type="SAM" id="MobiDB-lite"/>
    </source>
</evidence>
<dbReference type="InterPro" id="IPR003709">
    <property type="entry name" value="VanY-like_core_dom"/>
</dbReference>
<evidence type="ECO:0000259" key="2">
    <source>
        <dbReference type="Pfam" id="PF02557"/>
    </source>
</evidence>
<dbReference type="Pfam" id="PF02557">
    <property type="entry name" value="VanY"/>
    <property type="match status" value="1"/>
</dbReference>
<dbReference type="PANTHER" id="PTHR34385">
    <property type="entry name" value="D-ALANYL-D-ALANINE CARBOXYPEPTIDASE"/>
    <property type="match status" value="1"/>
</dbReference>
<reference evidence="3" key="2">
    <citation type="submission" date="2021-04" db="EMBL/GenBank/DDBJ databases">
        <authorList>
            <person name="Gilroy R."/>
        </authorList>
    </citation>
    <scope>NUCLEOTIDE SEQUENCE</scope>
    <source>
        <strain evidence="3">ChiGjej4B4-7305</strain>
    </source>
</reference>
<dbReference type="SUPFAM" id="SSF55166">
    <property type="entry name" value="Hedgehog/DD-peptidase"/>
    <property type="match status" value="1"/>
</dbReference>
<organism evidence="3 4">
    <name type="scientific">Candidatus Ruania gallistercoris</name>
    <dbReference type="NCBI Taxonomy" id="2838746"/>
    <lineage>
        <taxon>Bacteria</taxon>
        <taxon>Bacillati</taxon>
        <taxon>Actinomycetota</taxon>
        <taxon>Actinomycetes</taxon>
        <taxon>Micrococcales</taxon>
        <taxon>Ruaniaceae</taxon>
        <taxon>Ruania</taxon>
    </lineage>
</organism>
<dbReference type="GO" id="GO:0008233">
    <property type="term" value="F:peptidase activity"/>
    <property type="evidence" value="ECO:0007669"/>
    <property type="project" value="InterPro"/>
</dbReference>
<dbReference type="PANTHER" id="PTHR34385:SF1">
    <property type="entry name" value="PEPTIDOGLYCAN L-ALANYL-D-GLUTAMATE ENDOPEPTIDASE CWLK"/>
    <property type="match status" value="1"/>
</dbReference>
<reference evidence="3" key="1">
    <citation type="journal article" date="2021" name="PeerJ">
        <title>Extensive microbial diversity within the chicken gut microbiome revealed by metagenomics and culture.</title>
        <authorList>
            <person name="Gilroy R."/>
            <person name="Ravi A."/>
            <person name="Getino M."/>
            <person name="Pursley I."/>
            <person name="Horton D.L."/>
            <person name="Alikhan N.F."/>
            <person name="Baker D."/>
            <person name="Gharbi K."/>
            <person name="Hall N."/>
            <person name="Watson M."/>
            <person name="Adriaenssens E.M."/>
            <person name="Foster-Nyarko E."/>
            <person name="Jarju S."/>
            <person name="Secka A."/>
            <person name="Antonio M."/>
            <person name="Oren A."/>
            <person name="Chaudhuri R.R."/>
            <person name="La Ragione R."/>
            <person name="Hildebrand F."/>
            <person name="Pallen M.J."/>
        </authorList>
    </citation>
    <scope>NUCLEOTIDE SEQUENCE</scope>
    <source>
        <strain evidence="3">ChiGjej4B4-7305</strain>
    </source>
</reference>
<proteinExistence type="predicted"/>
<comment type="caution">
    <text evidence="3">The sequence shown here is derived from an EMBL/GenBank/DDBJ whole genome shotgun (WGS) entry which is preliminary data.</text>
</comment>
<feature type="domain" description="D-alanyl-D-alanine carboxypeptidase-like core" evidence="2">
    <location>
        <begin position="91"/>
        <end position="170"/>
    </location>
</feature>
<gene>
    <name evidence="3" type="ORF">H9815_01040</name>
</gene>
<name>A0A9D2EAQ0_9MICO</name>
<dbReference type="Gene3D" id="3.30.1380.10">
    <property type="match status" value="1"/>
</dbReference>
<feature type="region of interest" description="Disordered" evidence="1">
    <location>
        <begin position="1"/>
        <end position="21"/>
    </location>
</feature>
<accession>A0A9D2EAQ0</accession>
<dbReference type="GO" id="GO:0006508">
    <property type="term" value="P:proteolysis"/>
    <property type="evidence" value="ECO:0007669"/>
    <property type="project" value="InterPro"/>
</dbReference>
<dbReference type="InterPro" id="IPR052179">
    <property type="entry name" value="DD-CPase-like"/>
</dbReference>
<protein>
    <submittedName>
        <fullName evidence="3">M15 family metallopeptidase</fullName>
    </submittedName>
</protein>
<evidence type="ECO:0000313" key="3">
    <source>
        <dbReference type="EMBL" id="HIZ34333.1"/>
    </source>
</evidence>
<dbReference type="InterPro" id="IPR009045">
    <property type="entry name" value="Zn_M74/Hedgehog-like"/>
</dbReference>
<dbReference type="AlphaFoldDB" id="A0A9D2EAQ0"/>
<sequence length="211" mass="21409">MSITSSSGPAHPADVPHPPAAIHTRPTAVRAACAAALVAATLAACGGPGTSFPGSGSGAGQDPDGDGEITTADGLLEEPVSVDSILPAVTSLDADLLAAVHQAADDAGAEGIEVLITSGWRSVEYQEQLLAEAVAEYGSTEEAARWVASSTESRHVSGAAVDVGPTDAAYWMSRYGSRYGLCQTYANEIWHYELVTEPGGECPAPATDAAT</sequence>
<dbReference type="Proteomes" id="UP000824037">
    <property type="component" value="Unassembled WGS sequence"/>
</dbReference>
<dbReference type="CDD" id="cd14846">
    <property type="entry name" value="Peptidase_M15_like"/>
    <property type="match status" value="1"/>
</dbReference>
<evidence type="ECO:0000313" key="4">
    <source>
        <dbReference type="Proteomes" id="UP000824037"/>
    </source>
</evidence>